<accession>A0A8S9QE95</accession>
<evidence type="ECO:0000313" key="1">
    <source>
        <dbReference type="EMBL" id="KAF3536918.1"/>
    </source>
</evidence>
<reference evidence="1" key="1">
    <citation type="submission" date="2019-12" db="EMBL/GenBank/DDBJ databases">
        <title>Genome sequencing and annotation of Brassica cretica.</title>
        <authorList>
            <person name="Studholme D.J."/>
            <person name="Sarris P."/>
        </authorList>
    </citation>
    <scope>NUCLEOTIDE SEQUENCE</scope>
    <source>
        <strain evidence="1">PFS-109/04</strain>
        <tissue evidence="1">Leaf</tissue>
    </source>
</reference>
<gene>
    <name evidence="1" type="ORF">F2Q69_00019027</name>
</gene>
<evidence type="ECO:0000313" key="2">
    <source>
        <dbReference type="Proteomes" id="UP000712600"/>
    </source>
</evidence>
<dbReference type="EMBL" id="QGKX02001290">
    <property type="protein sequence ID" value="KAF3536918.1"/>
    <property type="molecule type" value="Genomic_DNA"/>
</dbReference>
<comment type="caution">
    <text evidence="1">The sequence shown here is derived from an EMBL/GenBank/DDBJ whole genome shotgun (WGS) entry which is preliminary data.</text>
</comment>
<organism evidence="1 2">
    <name type="scientific">Brassica cretica</name>
    <name type="common">Mustard</name>
    <dbReference type="NCBI Taxonomy" id="69181"/>
    <lineage>
        <taxon>Eukaryota</taxon>
        <taxon>Viridiplantae</taxon>
        <taxon>Streptophyta</taxon>
        <taxon>Embryophyta</taxon>
        <taxon>Tracheophyta</taxon>
        <taxon>Spermatophyta</taxon>
        <taxon>Magnoliopsida</taxon>
        <taxon>eudicotyledons</taxon>
        <taxon>Gunneridae</taxon>
        <taxon>Pentapetalae</taxon>
        <taxon>rosids</taxon>
        <taxon>malvids</taxon>
        <taxon>Brassicales</taxon>
        <taxon>Brassicaceae</taxon>
        <taxon>Brassiceae</taxon>
        <taxon>Brassica</taxon>
    </lineage>
</organism>
<dbReference type="AlphaFoldDB" id="A0A8S9QE95"/>
<dbReference type="Proteomes" id="UP000712600">
    <property type="component" value="Unassembled WGS sequence"/>
</dbReference>
<proteinExistence type="predicted"/>
<sequence>MVTNTMLHNARNKILTRLDLKSGFTGRTIRHIGTSSNAPISAVVKFIMDMRHRTMKAAEMLTDFKTVS</sequence>
<name>A0A8S9QE95_BRACR</name>
<protein>
    <submittedName>
        <fullName evidence="1">Uncharacterized protein</fullName>
    </submittedName>
</protein>